<comment type="subcellular location">
    <subcellularLocation>
        <location evidence="1">Membrane</location>
        <topology evidence="1">Single-pass type I membrane protein</topology>
    </subcellularLocation>
</comment>
<dbReference type="GO" id="GO:0045087">
    <property type="term" value="P:innate immune response"/>
    <property type="evidence" value="ECO:0007669"/>
    <property type="project" value="UniProtKB-KW"/>
</dbReference>
<keyword evidence="11" id="KW-0675">Receptor</keyword>
<evidence type="ECO:0000256" key="13">
    <source>
        <dbReference type="ARBA" id="ARBA00023198"/>
    </source>
</evidence>
<dbReference type="PRINTS" id="PR00019">
    <property type="entry name" value="LEURICHRPT"/>
</dbReference>
<keyword evidence="10 14" id="KW-0472">Membrane</keyword>
<dbReference type="InterPro" id="IPR032675">
    <property type="entry name" value="LRR_dom_sf"/>
</dbReference>
<dbReference type="InterPro" id="IPR035897">
    <property type="entry name" value="Toll_tir_struct_dom_sf"/>
</dbReference>
<dbReference type="Ensembl" id="ENSACLT00000020240.2">
    <property type="protein sequence ID" value="ENSACLP00000019781.1"/>
    <property type="gene ID" value="ENSACLG00000013477.2"/>
</dbReference>
<dbReference type="GO" id="GO:0038023">
    <property type="term" value="F:signaling receptor activity"/>
    <property type="evidence" value="ECO:0007669"/>
    <property type="project" value="TreeGrafter"/>
</dbReference>
<keyword evidence="12" id="KW-0325">Glycoprotein</keyword>
<feature type="domain" description="TIR" evidence="15">
    <location>
        <begin position="797"/>
        <end position="938"/>
    </location>
</feature>
<dbReference type="InterPro" id="IPR001611">
    <property type="entry name" value="Leu-rich_rpt"/>
</dbReference>
<keyword evidence="17" id="KW-1185">Reference proteome</keyword>
<evidence type="ECO:0000256" key="10">
    <source>
        <dbReference type="ARBA" id="ARBA00023136"/>
    </source>
</evidence>
<evidence type="ECO:0000256" key="11">
    <source>
        <dbReference type="ARBA" id="ARBA00023170"/>
    </source>
</evidence>
<dbReference type="PANTHER" id="PTHR24365">
    <property type="entry name" value="TOLL-LIKE RECEPTOR"/>
    <property type="match status" value="1"/>
</dbReference>
<dbReference type="GeneTree" id="ENSGT00940000163999"/>
<evidence type="ECO:0000256" key="9">
    <source>
        <dbReference type="ARBA" id="ARBA00022989"/>
    </source>
</evidence>
<evidence type="ECO:0000256" key="5">
    <source>
        <dbReference type="ARBA" id="ARBA00022692"/>
    </source>
</evidence>
<dbReference type="STRING" id="8154.ENSACLP00000019781"/>
<evidence type="ECO:0000256" key="14">
    <source>
        <dbReference type="SAM" id="Phobius"/>
    </source>
</evidence>
<dbReference type="SUPFAM" id="SSF52200">
    <property type="entry name" value="Toll/Interleukin receptor TIR domain"/>
    <property type="match status" value="1"/>
</dbReference>
<feature type="transmembrane region" description="Helical" evidence="14">
    <location>
        <begin position="21"/>
        <end position="45"/>
    </location>
</feature>
<evidence type="ECO:0000256" key="12">
    <source>
        <dbReference type="ARBA" id="ARBA00023180"/>
    </source>
</evidence>
<evidence type="ECO:0000256" key="3">
    <source>
        <dbReference type="ARBA" id="ARBA00022588"/>
    </source>
</evidence>
<evidence type="ECO:0000256" key="1">
    <source>
        <dbReference type="ARBA" id="ARBA00004479"/>
    </source>
</evidence>
<dbReference type="InterPro" id="IPR003591">
    <property type="entry name" value="Leu-rich_rpt_typical-subtyp"/>
</dbReference>
<evidence type="ECO:0000313" key="16">
    <source>
        <dbReference type="Ensembl" id="ENSACLP00000019781.1"/>
    </source>
</evidence>
<dbReference type="Gene3D" id="3.80.10.10">
    <property type="entry name" value="Ribonuclease Inhibitor"/>
    <property type="match status" value="4"/>
</dbReference>
<keyword evidence="4" id="KW-0433">Leucine-rich repeat</keyword>
<protein>
    <recommendedName>
        <fullName evidence="15">TIR domain-containing protein</fullName>
    </recommendedName>
</protein>
<dbReference type="GO" id="GO:0002224">
    <property type="term" value="P:toll-like receptor signaling pathway"/>
    <property type="evidence" value="ECO:0007669"/>
    <property type="project" value="TreeGrafter"/>
</dbReference>
<dbReference type="InterPro" id="IPR000157">
    <property type="entry name" value="TIR_dom"/>
</dbReference>
<name>A0A3P8PRT9_ASTCA</name>
<evidence type="ECO:0000256" key="8">
    <source>
        <dbReference type="ARBA" id="ARBA00022859"/>
    </source>
</evidence>
<evidence type="ECO:0000256" key="6">
    <source>
        <dbReference type="ARBA" id="ARBA00022729"/>
    </source>
</evidence>
<keyword evidence="7" id="KW-0677">Repeat</keyword>
<keyword evidence="5 14" id="KW-0812">Transmembrane</keyword>
<dbReference type="Proteomes" id="UP000265100">
    <property type="component" value="Unplaced"/>
</dbReference>
<dbReference type="SMART" id="SM00255">
    <property type="entry name" value="TIR"/>
    <property type="match status" value="1"/>
</dbReference>
<proteinExistence type="inferred from homology"/>
<dbReference type="SUPFAM" id="SSF52058">
    <property type="entry name" value="L domain-like"/>
    <property type="match status" value="3"/>
</dbReference>
<evidence type="ECO:0000256" key="7">
    <source>
        <dbReference type="ARBA" id="ARBA00022737"/>
    </source>
</evidence>
<dbReference type="GO" id="GO:0006954">
    <property type="term" value="P:inflammatory response"/>
    <property type="evidence" value="ECO:0007669"/>
    <property type="project" value="UniProtKB-KW"/>
</dbReference>
<dbReference type="FunFam" id="3.80.10.10:FF:001164">
    <property type="entry name" value="GH01279p"/>
    <property type="match status" value="1"/>
</dbReference>
<dbReference type="SMART" id="SM00369">
    <property type="entry name" value="LRR_TYP"/>
    <property type="match status" value="12"/>
</dbReference>
<dbReference type="FunFam" id="3.40.50.10140:FF:000001">
    <property type="entry name" value="Toll-like receptor 2"/>
    <property type="match status" value="1"/>
</dbReference>
<keyword evidence="3" id="KW-0399">Innate immunity</keyword>
<dbReference type="GO" id="GO:0005886">
    <property type="term" value="C:plasma membrane"/>
    <property type="evidence" value="ECO:0007669"/>
    <property type="project" value="TreeGrafter"/>
</dbReference>
<sequence length="959" mass="110785">MIARTRSSTPCDDDKDNQRRLVWPLLLFSLLLCFFHCEHLLAFSLKNCTIIYTEKSNVLVTCTERYLTAIPDDIPKNAVLLNLKSNYISNITRMNLEGLFKLEVLNLEKNWISQIDGEAFADLVELKVLILSINRLATLTENMFQGLSKLETLSLDWNQISFISPVACQPLVSVHSVDLSYNLLHQISDIDHIIRLPTLQHLFVCYNNFTSFQSNDLHVNTSNLLTLCLDSVKKFSITRDIFPHLQSLDLRGWNGDIEWEVSNKTFLKSLTRLQMSETSLSFEVYRVILQTAYSLQEFQMDNMKKWIDDDFIDVACKIPSLRTLNVSSSEIYTLKENMLQSCSHLTNLNLSFNNIKSMADNALQSMTQLRSLILQNNELSELPVAIQGLTTLEVYDLSINDISELYCPYFWNLTSLTILDLSHNHISYISECVFENLNNLKILNLENNKISSFDYSFKFKLQTLECLYLKNNELINLFQGVFSNLSSLRYLNLDVRMCNNVEEGGLKGLYNLQFLLMQGDIYFYEHFSGLPNLSTLILNVVSSLPHNSSKQSDNPFSNLPKLKKLHIKVHRGYYDISKDVLSGLTSLEYLITEAYFMGSLHPDTFKHTPQLKRLTITYSELSVLTSDVFLPIPNLITLDLSNNKLRSLDFLAEAKLPVLRWLDVSNNELFVISETVIQSLLTMKYLDLSANLLTCECSNYGLIQWIQGSKQTQVVNAHQYTCSFPVSQRGNKFLDFGFDSCWIDAALLCFLFSSSLVVLTLLASFIYHFLRSHLTYTYYLFLAFLYDNKRRKKGIPHSYDAFVSYNVHDEAWVCGELLPELEGQQGWKLCLHHRDFEPGKPIVENITEAIYCSRKTICVISQHYLQSEWCSKEIQMASFRLFNEHKDVMIMVFLEDIPAKQLSPYFQIRSLVKKRSYLSWPQAVHHTGVFWQKIQQALKREENPAEHRCLLTGYQRVIQ</sequence>
<dbReference type="Bgee" id="ENSACLG00000012888">
    <property type="expression patterns" value="Expressed in spleen and 1 other cell type or tissue"/>
</dbReference>
<dbReference type="PROSITE" id="PS50104">
    <property type="entry name" value="TIR"/>
    <property type="match status" value="1"/>
</dbReference>
<keyword evidence="9 14" id="KW-1133">Transmembrane helix</keyword>
<dbReference type="Pfam" id="PF13855">
    <property type="entry name" value="LRR_8"/>
    <property type="match status" value="4"/>
</dbReference>
<evidence type="ECO:0000256" key="2">
    <source>
        <dbReference type="ARBA" id="ARBA00009634"/>
    </source>
</evidence>
<evidence type="ECO:0000313" key="17">
    <source>
        <dbReference type="Proteomes" id="UP000265100"/>
    </source>
</evidence>
<keyword evidence="6" id="KW-0732">Signal</keyword>
<organism evidence="16 17">
    <name type="scientific">Astatotilapia calliptera</name>
    <name type="common">Eastern happy</name>
    <name type="synonym">Chromis callipterus</name>
    <dbReference type="NCBI Taxonomy" id="8154"/>
    <lineage>
        <taxon>Eukaryota</taxon>
        <taxon>Metazoa</taxon>
        <taxon>Chordata</taxon>
        <taxon>Craniata</taxon>
        <taxon>Vertebrata</taxon>
        <taxon>Euteleostomi</taxon>
        <taxon>Actinopterygii</taxon>
        <taxon>Neopterygii</taxon>
        <taxon>Teleostei</taxon>
        <taxon>Neoteleostei</taxon>
        <taxon>Acanthomorphata</taxon>
        <taxon>Ovalentaria</taxon>
        <taxon>Cichlomorphae</taxon>
        <taxon>Cichliformes</taxon>
        <taxon>Cichlidae</taxon>
        <taxon>African cichlids</taxon>
        <taxon>Pseudocrenilabrinae</taxon>
        <taxon>Haplochromini</taxon>
        <taxon>Astatotilapia</taxon>
    </lineage>
</organism>
<reference evidence="16" key="2">
    <citation type="submission" date="2025-09" db="UniProtKB">
        <authorList>
            <consortium name="Ensembl"/>
        </authorList>
    </citation>
    <scope>IDENTIFICATION</scope>
</reference>
<dbReference type="PROSITE" id="PS51450">
    <property type="entry name" value="LRR"/>
    <property type="match status" value="6"/>
</dbReference>
<keyword evidence="8" id="KW-0391">Immunity</keyword>
<evidence type="ECO:0000259" key="15">
    <source>
        <dbReference type="PROSITE" id="PS50104"/>
    </source>
</evidence>
<reference evidence="16" key="1">
    <citation type="submission" date="2025-08" db="UniProtKB">
        <authorList>
            <consortium name="Ensembl"/>
        </authorList>
    </citation>
    <scope>IDENTIFICATION</scope>
</reference>
<accession>A0A3P8PRT9</accession>
<dbReference type="PANTHER" id="PTHR24365:SF522">
    <property type="entry name" value="LOW QUALITY PROTEIN: TOLL-LIKE RECEPTOR 13-RELATED"/>
    <property type="match status" value="1"/>
</dbReference>
<evidence type="ECO:0000256" key="4">
    <source>
        <dbReference type="ARBA" id="ARBA00022614"/>
    </source>
</evidence>
<dbReference type="Pfam" id="PF01582">
    <property type="entry name" value="TIR"/>
    <property type="match status" value="1"/>
</dbReference>
<dbReference type="OMA" id="YTPQLKG"/>
<dbReference type="SMART" id="SM00365">
    <property type="entry name" value="LRR_SD22"/>
    <property type="match status" value="6"/>
</dbReference>
<dbReference type="Gene3D" id="3.40.50.10140">
    <property type="entry name" value="Toll/interleukin-1 receptor homology (TIR) domain"/>
    <property type="match status" value="1"/>
</dbReference>
<feature type="transmembrane region" description="Helical" evidence="14">
    <location>
        <begin position="745"/>
        <end position="770"/>
    </location>
</feature>
<dbReference type="AlphaFoldDB" id="A0A3P8PRT9"/>
<dbReference type="SMART" id="SM00364">
    <property type="entry name" value="LRR_BAC"/>
    <property type="match status" value="7"/>
</dbReference>
<comment type="similarity">
    <text evidence="2">Belongs to the Toll-like receptor family.</text>
</comment>
<keyword evidence="13" id="KW-0395">Inflammatory response</keyword>